<dbReference type="EMBL" id="SNWQ01000007">
    <property type="protein sequence ID" value="TDO48681.1"/>
    <property type="molecule type" value="Genomic_DNA"/>
</dbReference>
<protein>
    <submittedName>
        <fullName evidence="3">BON domain-containing protein</fullName>
    </submittedName>
</protein>
<keyword evidence="4" id="KW-1185">Reference proteome</keyword>
<dbReference type="Gene3D" id="3.30.1340.30">
    <property type="match status" value="1"/>
</dbReference>
<organism evidence="3 4">
    <name type="scientific">Kribbella caucasensis</name>
    <dbReference type="NCBI Taxonomy" id="2512215"/>
    <lineage>
        <taxon>Bacteria</taxon>
        <taxon>Bacillati</taxon>
        <taxon>Actinomycetota</taxon>
        <taxon>Actinomycetes</taxon>
        <taxon>Propionibacteriales</taxon>
        <taxon>Kribbellaceae</taxon>
        <taxon>Kribbella</taxon>
    </lineage>
</organism>
<feature type="domain" description="BON" evidence="2">
    <location>
        <begin position="97"/>
        <end position="163"/>
    </location>
</feature>
<evidence type="ECO:0000313" key="4">
    <source>
        <dbReference type="Proteomes" id="UP000295388"/>
    </source>
</evidence>
<reference evidence="3 4" key="1">
    <citation type="submission" date="2019-03" db="EMBL/GenBank/DDBJ databases">
        <title>Genomic Encyclopedia of Type Strains, Phase III (KMG-III): the genomes of soil and plant-associated and newly described type strains.</title>
        <authorList>
            <person name="Whitman W."/>
        </authorList>
    </citation>
    <scope>NUCLEOTIDE SEQUENCE [LARGE SCALE GENOMIC DNA]</scope>
    <source>
        <strain evidence="3 4">VKM Ac-2527</strain>
    </source>
</reference>
<proteinExistence type="predicted"/>
<dbReference type="RefSeq" id="WP_133801081.1">
    <property type="nucleotide sequence ID" value="NZ_SNWQ01000007.1"/>
</dbReference>
<accession>A0A4R6KDY0</accession>
<comment type="caution">
    <text evidence="3">The sequence shown here is derived from an EMBL/GenBank/DDBJ whole genome shotgun (WGS) entry which is preliminary data.</text>
</comment>
<gene>
    <name evidence="3" type="ORF">EV643_107311</name>
</gene>
<evidence type="ECO:0000256" key="1">
    <source>
        <dbReference type="SAM" id="MobiDB-lite"/>
    </source>
</evidence>
<sequence length="253" mass="27543">MRLAVHRISRPAPQASRREQLLKAAGLTAVSASAGAVTEYLLDPERGHSRRARLRDKTAHAAHEVNEGLEGLSRDLSNRGRGVAAGARYRVVGRMTDDAVLHDRVRAELGRQVSHPHAIQVEVDDRTVTLTGDVLAAEADQAIRAINRIPGVRDVETQWRVYDEPGDVPTLQGRARPGKPQSGLRQENWSPTARLLTAAGVIASWPLSSRLPATVRWTMRGAGSVLAARALTNQPLRHLARRPSPHPTAPHLA</sequence>
<dbReference type="Proteomes" id="UP000295388">
    <property type="component" value="Unassembled WGS sequence"/>
</dbReference>
<evidence type="ECO:0000313" key="3">
    <source>
        <dbReference type="EMBL" id="TDO48681.1"/>
    </source>
</evidence>
<dbReference type="InterPro" id="IPR007055">
    <property type="entry name" value="BON_dom"/>
</dbReference>
<dbReference type="PROSITE" id="PS50914">
    <property type="entry name" value="BON"/>
    <property type="match status" value="1"/>
</dbReference>
<dbReference type="Pfam" id="PF04972">
    <property type="entry name" value="BON"/>
    <property type="match status" value="1"/>
</dbReference>
<dbReference type="AlphaFoldDB" id="A0A4R6KDY0"/>
<feature type="region of interest" description="Disordered" evidence="1">
    <location>
        <begin position="165"/>
        <end position="187"/>
    </location>
</feature>
<name>A0A4R6KDY0_9ACTN</name>
<evidence type="ECO:0000259" key="2">
    <source>
        <dbReference type="PROSITE" id="PS50914"/>
    </source>
</evidence>
<dbReference type="OrthoDB" id="9797595at2"/>